<evidence type="ECO:0000256" key="1">
    <source>
        <dbReference type="ARBA" id="ARBA00004123"/>
    </source>
</evidence>
<evidence type="ECO:0000313" key="11">
    <source>
        <dbReference type="Proteomes" id="UP000077315"/>
    </source>
</evidence>
<dbReference type="InterPro" id="IPR036358">
    <property type="entry name" value="BTD_sf"/>
</dbReference>
<dbReference type="EMBL" id="KV441007">
    <property type="protein sequence ID" value="OAD65996.1"/>
    <property type="molecule type" value="Genomic_DNA"/>
</dbReference>
<evidence type="ECO:0000256" key="7">
    <source>
        <dbReference type="SAM" id="MobiDB-lite"/>
    </source>
</evidence>
<comment type="subcellular location">
    <subcellularLocation>
        <location evidence="1">Nucleus</location>
    </subcellularLocation>
</comment>
<gene>
    <name evidence="10" type="ORF">PHYBLDRAFT_189464</name>
</gene>
<feature type="compositionally biased region" description="Low complexity" evidence="7">
    <location>
        <begin position="631"/>
        <end position="649"/>
    </location>
</feature>
<proteinExistence type="inferred from homology"/>
<dbReference type="VEuPathDB" id="FungiDB:PHYBLDRAFT_189464"/>
<dbReference type="SMART" id="SM01268">
    <property type="entry name" value="BTD"/>
    <property type="match status" value="1"/>
</dbReference>
<dbReference type="AlphaFoldDB" id="A0A167JHF8"/>
<feature type="region of interest" description="Disordered" evidence="7">
    <location>
        <begin position="626"/>
        <end position="649"/>
    </location>
</feature>
<keyword evidence="4" id="KW-0238">DNA-binding</keyword>
<feature type="region of interest" description="Disordered" evidence="7">
    <location>
        <begin position="688"/>
        <end position="716"/>
    </location>
</feature>
<dbReference type="InterPro" id="IPR015350">
    <property type="entry name" value="Beta-trefoil_DNA-bd_dom"/>
</dbReference>
<organism evidence="10 11">
    <name type="scientific">Phycomyces blakesleeanus (strain ATCC 8743b / DSM 1359 / FGSC 10004 / NBRC 33097 / NRRL 1555)</name>
    <dbReference type="NCBI Taxonomy" id="763407"/>
    <lineage>
        <taxon>Eukaryota</taxon>
        <taxon>Fungi</taxon>
        <taxon>Fungi incertae sedis</taxon>
        <taxon>Mucoromycota</taxon>
        <taxon>Mucoromycotina</taxon>
        <taxon>Mucoromycetes</taxon>
        <taxon>Mucorales</taxon>
        <taxon>Phycomycetaceae</taxon>
        <taxon>Phycomyces</taxon>
    </lineage>
</organism>
<dbReference type="InParanoid" id="A0A167JHF8"/>
<reference evidence="11" key="1">
    <citation type="submission" date="2015-06" db="EMBL/GenBank/DDBJ databases">
        <title>Expansion of signal transduction pathways in fungi by whole-genome duplication.</title>
        <authorList>
            <consortium name="DOE Joint Genome Institute"/>
            <person name="Corrochano L.M."/>
            <person name="Kuo A."/>
            <person name="Marcet-Houben M."/>
            <person name="Polaino S."/>
            <person name="Salamov A."/>
            <person name="Villalobos J.M."/>
            <person name="Alvarez M.I."/>
            <person name="Avalos J."/>
            <person name="Benito E.P."/>
            <person name="Benoit I."/>
            <person name="Burger G."/>
            <person name="Camino L.P."/>
            <person name="Canovas D."/>
            <person name="Cerda-Olmedo E."/>
            <person name="Cheng J.-F."/>
            <person name="Dominguez A."/>
            <person name="Elias M."/>
            <person name="Eslava A.P."/>
            <person name="Glaser F."/>
            <person name="Grimwood J."/>
            <person name="Gutierrez G."/>
            <person name="Heitman J."/>
            <person name="Henrissat B."/>
            <person name="Iturriaga E.A."/>
            <person name="Lang B.F."/>
            <person name="Lavin J.L."/>
            <person name="Lee S."/>
            <person name="Li W."/>
            <person name="Lindquist E."/>
            <person name="Lopez-Garcia S."/>
            <person name="Luque E.M."/>
            <person name="Marcos A.T."/>
            <person name="Martin J."/>
            <person name="McCluskey K."/>
            <person name="Medina H.R."/>
            <person name="Miralles-Duran A."/>
            <person name="Miyazaki A."/>
            <person name="Munoz-Torres E."/>
            <person name="Oguiza J.A."/>
            <person name="Ohm R."/>
            <person name="Olmedo M."/>
            <person name="Orejas M."/>
            <person name="Ortiz-Castellanos L."/>
            <person name="Pisabarro A.G."/>
            <person name="Rodriguez-Romero J."/>
            <person name="Ruiz-Herrera J."/>
            <person name="Ruiz-Vazquez R."/>
            <person name="Sanz C."/>
            <person name="Schackwitz W."/>
            <person name="Schmutz J."/>
            <person name="Shahriari M."/>
            <person name="Shelest E."/>
            <person name="Silva-Franco F."/>
            <person name="Soanes D."/>
            <person name="Syed K."/>
            <person name="Tagua V.G."/>
            <person name="Talbot N.J."/>
            <person name="Thon M."/>
            <person name="De vries R.P."/>
            <person name="Wiebenga A."/>
            <person name="Yadav J.S."/>
            <person name="Braun E.L."/>
            <person name="Baker S."/>
            <person name="Garre V."/>
            <person name="Horwitz B."/>
            <person name="Torres-Martinez S."/>
            <person name="Idnurm A."/>
            <person name="Herrera-Estrella A."/>
            <person name="Gabaldon T."/>
            <person name="Grigoriev I.V."/>
        </authorList>
    </citation>
    <scope>NUCLEOTIDE SEQUENCE [LARGE SCALE GENOMIC DNA]</scope>
    <source>
        <strain evidence="11">NRRL 1555(-)</strain>
    </source>
</reference>
<evidence type="ECO:0000256" key="2">
    <source>
        <dbReference type="ARBA" id="ARBA00009704"/>
    </source>
</evidence>
<dbReference type="InterPro" id="IPR038007">
    <property type="entry name" value="RBP-Jkappa_IPT"/>
</dbReference>
<feature type="domain" description="Beta-trefoil DNA-binding" evidence="9">
    <location>
        <begin position="438"/>
        <end position="724"/>
    </location>
</feature>
<dbReference type="InterPro" id="IPR008967">
    <property type="entry name" value="p53-like_TF_DNA-bd_sf"/>
</dbReference>
<feature type="domain" description="RBP-J/Cbf11/Cbf12 DNA binding" evidence="8">
    <location>
        <begin position="285"/>
        <end position="437"/>
    </location>
</feature>
<dbReference type="InterPro" id="IPR014756">
    <property type="entry name" value="Ig_E-set"/>
</dbReference>
<evidence type="ECO:0000259" key="9">
    <source>
        <dbReference type="SMART" id="SM01268"/>
    </source>
</evidence>
<dbReference type="InterPro" id="IPR013783">
    <property type="entry name" value="Ig-like_fold"/>
</dbReference>
<dbReference type="RefSeq" id="XP_018284036.1">
    <property type="nucleotide sequence ID" value="XM_018439666.1"/>
</dbReference>
<name>A0A167JHF8_PHYB8</name>
<dbReference type="InterPro" id="IPR037095">
    <property type="entry name" value="RBP-J/Cbf11_DNA-bd_sf"/>
</dbReference>
<keyword evidence="3" id="KW-0805">Transcription regulation</keyword>
<dbReference type="GO" id="GO:0001228">
    <property type="term" value="F:DNA-binding transcription activator activity, RNA polymerase II-specific"/>
    <property type="evidence" value="ECO:0007669"/>
    <property type="project" value="InterPro"/>
</dbReference>
<comment type="similarity">
    <text evidence="2">Belongs to the Su(H) family.</text>
</comment>
<keyword evidence="6" id="KW-0539">Nucleus</keyword>
<accession>A0A167JHF8</accession>
<dbReference type="GeneID" id="29000572"/>
<dbReference type="SUPFAM" id="SSF81296">
    <property type="entry name" value="E set domains"/>
    <property type="match status" value="1"/>
</dbReference>
<dbReference type="Gene3D" id="2.60.40.10">
    <property type="entry name" value="Immunoglobulins"/>
    <property type="match status" value="1"/>
</dbReference>
<dbReference type="Gene3D" id="2.60.40.1450">
    <property type="entry name" value="LAG1, DNA binding domain"/>
    <property type="match status" value="1"/>
</dbReference>
<dbReference type="GO" id="GO:0000978">
    <property type="term" value="F:RNA polymerase II cis-regulatory region sequence-specific DNA binding"/>
    <property type="evidence" value="ECO:0007669"/>
    <property type="project" value="InterPro"/>
</dbReference>
<dbReference type="STRING" id="763407.A0A167JHF8"/>
<dbReference type="Proteomes" id="UP000077315">
    <property type="component" value="Unassembled WGS sequence"/>
</dbReference>
<dbReference type="InterPro" id="IPR040159">
    <property type="entry name" value="CLS_fam"/>
</dbReference>
<evidence type="ECO:0000256" key="6">
    <source>
        <dbReference type="ARBA" id="ARBA00023242"/>
    </source>
</evidence>
<feature type="region of interest" description="Disordered" evidence="7">
    <location>
        <begin position="219"/>
        <end position="240"/>
    </location>
</feature>
<dbReference type="PANTHER" id="PTHR10665">
    <property type="entry name" value="RECOMBINING BINDING PROTEIN SUPPRESSOR OF HAIRLESS"/>
    <property type="match status" value="1"/>
</dbReference>
<feature type="region of interest" description="Disordered" evidence="7">
    <location>
        <begin position="573"/>
        <end position="607"/>
    </location>
</feature>
<dbReference type="SUPFAM" id="SSF110217">
    <property type="entry name" value="DNA-binding protein LAG-1 (CSL)"/>
    <property type="match status" value="1"/>
</dbReference>
<evidence type="ECO:0000313" key="10">
    <source>
        <dbReference type="EMBL" id="OAD65996.1"/>
    </source>
</evidence>
<dbReference type="InterPro" id="IPR015351">
    <property type="entry name" value="RBP-J/Cbf11/Cbf12_DNA-bd"/>
</dbReference>
<evidence type="ECO:0000256" key="3">
    <source>
        <dbReference type="ARBA" id="ARBA00023015"/>
    </source>
</evidence>
<dbReference type="Pfam" id="PF09271">
    <property type="entry name" value="LAG1-DNAbind"/>
    <property type="match status" value="1"/>
</dbReference>
<dbReference type="FunFam" id="2.60.40.1450:FF:000003">
    <property type="entry name" value="Related to J kappa-recombination signal binding protein"/>
    <property type="match status" value="1"/>
</dbReference>
<dbReference type="GO" id="GO:0005634">
    <property type="term" value="C:nucleus"/>
    <property type="evidence" value="ECO:0007669"/>
    <property type="project" value="UniProtKB-SubCell"/>
</dbReference>
<evidence type="ECO:0000259" key="8">
    <source>
        <dbReference type="SMART" id="SM01267"/>
    </source>
</evidence>
<evidence type="ECO:0000256" key="5">
    <source>
        <dbReference type="ARBA" id="ARBA00023163"/>
    </source>
</evidence>
<dbReference type="Pfam" id="PF20144">
    <property type="entry name" value="TIG_SUH"/>
    <property type="match status" value="1"/>
</dbReference>
<sequence length="874" mass="95161">MYDAMFDSFCRKRKLEDTQWSDYVYSSPSSPVPPAPISVDPLATFHDFTLTQQDISGSHSRRHSVAVGELDFHSMDMFKQEFDMSKWDADFQQLLGAAWAPPPINPQPTFDSPALERGIPRRALSLSLSLSNHQSFLQSLQDDPPQMSTKEIMMLPFMDPSCLSPDDFLSLQPLQDSTISPSILADDTNSTTTTTTTTTDISFTENNIKRPRRTVVVPPTLASPPNSPFSLSPSPSPPTPLQANSMFEPIRCTAELSQSPTSFKPLLQQYLVSRNQGLVPTNERTVMILTSKVAQKSYGTEKRFLCPPPTTLLTGADWWSHEQQASRATPAKLTIQISGEATSQTGVLEWHNQQGALLDSAASMAATACVLGETQTISGKCVSKQLHINDADEKRKRVEVLVKIQLGNGLILGTLASKGIKVISKPSKKRQSAKNMDLCIHHGTTISLFNRIRSQTVSTKYLGVSRNNQPTNGLPVADTNGTCFVARTGQWDPFVVWIVDTQHQSTEPHNTKDQLNQSMKNKYSPPPPAIALKAKGGPIAIHYNQPVVLQCVSTGLVSPVMVIRKVDRGSMALGGSRIDRSNGNGNGSGSGSGGGIGGGGECGDEVLGDPVSQLHKIAFQIVQDPSAHSVNTTKSSDSNNDNTDCETNSNNNISQPFLLSTSSWNLPNSCQPVSYLACLNDAVGMHRTTSTRTLHKPEAPKRPVEPSRRNSATAQDLSLDGSCWTEDVSDAAVWTIVGTDCASYTFWTPDIARTQSGLAHFPIINNLTMSSTTSCNGSNINSSSNGGDLLTLTGEHITRDLKVWFGDIEAKTDYQSRESIRCVVPDTHILETSLATTIDEELVIDGSIGPNRRLPLLLVRNDGLVYQTDFFHTF</sequence>
<dbReference type="SUPFAM" id="SSF49417">
    <property type="entry name" value="p53-like transcription factors"/>
    <property type="match status" value="1"/>
</dbReference>
<protein>
    <submittedName>
        <fullName evidence="10">p53-like transcription factor</fullName>
    </submittedName>
</protein>
<dbReference type="SMART" id="SM01267">
    <property type="entry name" value="LAG1_DNAbind"/>
    <property type="match status" value="1"/>
</dbReference>
<keyword evidence="5" id="KW-0804">Transcription</keyword>
<keyword evidence="11" id="KW-1185">Reference proteome</keyword>
<feature type="compositionally biased region" description="Gly residues" evidence="7">
    <location>
        <begin position="584"/>
        <end position="601"/>
    </location>
</feature>
<dbReference type="OrthoDB" id="5600360at2759"/>
<feature type="compositionally biased region" description="Basic and acidic residues" evidence="7">
    <location>
        <begin position="695"/>
        <end position="708"/>
    </location>
</feature>
<evidence type="ECO:0000256" key="4">
    <source>
        <dbReference type="ARBA" id="ARBA00023125"/>
    </source>
</evidence>